<name>A0A1X6X430_9MICO</name>
<dbReference type="AlphaFoldDB" id="A0A1X6X430"/>
<gene>
    <name evidence="1" type="ORF">FM110_09985</name>
</gene>
<protein>
    <submittedName>
        <fullName evidence="1">Uncharacterized protein</fullName>
    </submittedName>
</protein>
<dbReference type="EMBL" id="FWFG01000086">
    <property type="protein sequence ID" value="SLM93487.1"/>
    <property type="molecule type" value="Genomic_DNA"/>
</dbReference>
<accession>A0A1X6X430</accession>
<dbReference type="Proteomes" id="UP000195981">
    <property type="component" value="Unassembled WGS sequence"/>
</dbReference>
<sequence length="38" mass="4403">MRWDSGFFDALVPWRRELCDLVGSGGGIVVHNRMRRRG</sequence>
<keyword evidence="2" id="KW-1185">Reference proteome</keyword>
<reference evidence="1 2" key="1">
    <citation type="submission" date="2017-02" db="EMBL/GenBank/DDBJ databases">
        <authorList>
            <person name="Peterson S.W."/>
        </authorList>
    </citation>
    <scope>NUCLEOTIDE SEQUENCE [LARGE SCALE GENOMIC DNA]</scope>
    <source>
        <strain evidence="1 2">CIP104813</strain>
    </source>
</reference>
<evidence type="ECO:0000313" key="2">
    <source>
        <dbReference type="Proteomes" id="UP000195981"/>
    </source>
</evidence>
<proteinExistence type="predicted"/>
<evidence type="ECO:0000313" key="1">
    <source>
        <dbReference type="EMBL" id="SLM93487.1"/>
    </source>
</evidence>
<organism evidence="1 2">
    <name type="scientific">Brachybacterium nesterenkovii</name>
    <dbReference type="NCBI Taxonomy" id="47847"/>
    <lineage>
        <taxon>Bacteria</taxon>
        <taxon>Bacillati</taxon>
        <taxon>Actinomycetota</taxon>
        <taxon>Actinomycetes</taxon>
        <taxon>Micrococcales</taxon>
        <taxon>Dermabacteraceae</taxon>
        <taxon>Brachybacterium</taxon>
    </lineage>
</organism>